<dbReference type="GO" id="GO:0044550">
    <property type="term" value="P:secondary metabolite biosynthetic process"/>
    <property type="evidence" value="ECO:0007669"/>
    <property type="project" value="TreeGrafter"/>
</dbReference>
<dbReference type="PANTHER" id="PTHR45527">
    <property type="entry name" value="NONRIBOSOMAL PEPTIDE SYNTHETASE"/>
    <property type="match status" value="1"/>
</dbReference>
<dbReference type="SUPFAM" id="SSF56801">
    <property type="entry name" value="Acetyl-CoA synthetase-like"/>
    <property type="match status" value="1"/>
</dbReference>
<dbReference type="InterPro" id="IPR045851">
    <property type="entry name" value="AMP-bd_C_sf"/>
</dbReference>
<dbReference type="InterPro" id="IPR023213">
    <property type="entry name" value="CAT-like_dom_sf"/>
</dbReference>
<dbReference type="RefSeq" id="XP_033383409.1">
    <property type="nucleotide sequence ID" value="XM_033528387.1"/>
</dbReference>
<dbReference type="PROSITE" id="PS00012">
    <property type="entry name" value="PHOSPHOPANTETHEINE"/>
    <property type="match status" value="1"/>
</dbReference>
<evidence type="ECO:0000259" key="5">
    <source>
        <dbReference type="PROSITE" id="PS50075"/>
    </source>
</evidence>
<dbReference type="PROSITE" id="PS00455">
    <property type="entry name" value="AMP_BINDING"/>
    <property type="match status" value="1"/>
</dbReference>
<name>A0A6A5XQQ5_9PLEO</name>
<dbReference type="GO" id="GO:0043041">
    <property type="term" value="P:amino acid activation for nonribosomal peptide biosynthetic process"/>
    <property type="evidence" value="ECO:0007669"/>
    <property type="project" value="TreeGrafter"/>
</dbReference>
<proteinExistence type="inferred from homology"/>
<dbReference type="SUPFAM" id="SSF52777">
    <property type="entry name" value="CoA-dependent acyltransferases"/>
    <property type="match status" value="4"/>
</dbReference>
<dbReference type="Pfam" id="PF00668">
    <property type="entry name" value="Condensation"/>
    <property type="match status" value="2"/>
</dbReference>
<dbReference type="Proteomes" id="UP000799778">
    <property type="component" value="Unassembled WGS sequence"/>
</dbReference>
<dbReference type="Pfam" id="PF00501">
    <property type="entry name" value="AMP-binding"/>
    <property type="match status" value="1"/>
</dbReference>
<dbReference type="Gene3D" id="3.40.50.12780">
    <property type="entry name" value="N-terminal domain of ligase-like"/>
    <property type="match status" value="1"/>
</dbReference>
<evidence type="ECO:0000256" key="1">
    <source>
        <dbReference type="ARBA" id="ARBA00022450"/>
    </source>
</evidence>
<dbReference type="PANTHER" id="PTHR45527:SF11">
    <property type="entry name" value="NONRIBOSOMAL PEPTIDE SYNTHETASE 5"/>
    <property type="match status" value="1"/>
</dbReference>
<dbReference type="InterPro" id="IPR001242">
    <property type="entry name" value="Condensation_dom"/>
</dbReference>
<reference evidence="6" key="1">
    <citation type="journal article" date="2020" name="Stud. Mycol.">
        <title>101 Dothideomycetes genomes: a test case for predicting lifestyles and emergence of pathogens.</title>
        <authorList>
            <person name="Haridas S."/>
            <person name="Albert R."/>
            <person name="Binder M."/>
            <person name="Bloem J."/>
            <person name="Labutti K."/>
            <person name="Salamov A."/>
            <person name="Andreopoulos B."/>
            <person name="Baker S."/>
            <person name="Barry K."/>
            <person name="Bills G."/>
            <person name="Bluhm B."/>
            <person name="Cannon C."/>
            <person name="Castanera R."/>
            <person name="Culley D."/>
            <person name="Daum C."/>
            <person name="Ezra D."/>
            <person name="Gonzalez J."/>
            <person name="Henrissat B."/>
            <person name="Kuo A."/>
            <person name="Liang C."/>
            <person name="Lipzen A."/>
            <person name="Lutzoni F."/>
            <person name="Magnuson J."/>
            <person name="Mondo S."/>
            <person name="Nolan M."/>
            <person name="Ohm R."/>
            <person name="Pangilinan J."/>
            <person name="Park H.-J."/>
            <person name="Ramirez L."/>
            <person name="Alfaro M."/>
            <person name="Sun H."/>
            <person name="Tritt A."/>
            <person name="Yoshinaga Y."/>
            <person name="Zwiers L.-H."/>
            <person name="Turgeon B."/>
            <person name="Goodwin S."/>
            <person name="Spatafora J."/>
            <person name="Crous P."/>
            <person name="Grigoriev I."/>
        </authorList>
    </citation>
    <scope>NUCLEOTIDE SEQUENCE</scope>
    <source>
        <strain evidence="6">CBS 175.79</strain>
    </source>
</reference>
<dbReference type="Gene3D" id="3.30.300.30">
    <property type="match status" value="1"/>
</dbReference>
<dbReference type="InterPro" id="IPR042099">
    <property type="entry name" value="ANL_N_sf"/>
</dbReference>
<dbReference type="GO" id="GO:0016874">
    <property type="term" value="F:ligase activity"/>
    <property type="evidence" value="ECO:0007669"/>
    <property type="project" value="UniProtKB-KW"/>
</dbReference>
<evidence type="ECO:0000256" key="2">
    <source>
        <dbReference type="ARBA" id="ARBA00022553"/>
    </source>
</evidence>
<feature type="domain" description="Carrier" evidence="5">
    <location>
        <begin position="1099"/>
        <end position="1177"/>
    </location>
</feature>
<dbReference type="InterPro" id="IPR020845">
    <property type="entry name" value="AMP-binding_CS"/>
</dbReference>
<dbReference type="SUPFAM" id="SSF47336">
    <property type="entry name" value="ACP-like"/>
    <property type="match status" value="2"/>
</dbReference>
<comment type="similarity">
    <text evidence="4">Belongs to the NRP synthetase family.</text>
</comment>
<dbReference type="Gene3D" id="1.10.1200.10">
    <property type="entry name" value="ACP-like"/>
    <property type="match status" value="2"/>
</dbReference>
<evidence type="ECO:0000256" key="4">
    <source>
        <dbReference type="ARBA" id="ARBA00029454"/>
    </source>
</evidence>
<keyword evidence="7" id="KW-1185">Reference proteome</keyword>
<dbReference type="CDD" id="cd19537">
    <property type="entry name" value="C_NRPS-like"/>
    <property type="match status" value="1"/>
</dbReference>
<dbReference type="GeneID" id="54285784"/>
<dbReference type="EMBL" id="ML978070">
    <property type="protein sequence ID" value="KAF2015070.1"/>
    <property type="molecule type" value="Genomic_DNA"/>
</dbReference>
<gene>
    <name evidence="6" type="ORF">BU24DRAFT_423985</name>
</gene>
<feature type="domain" description="Carrier" evidence="5">
    <location>
        <begin position="8"/>
        <end position="84"/>
    </location>
</feature>
<keyword evidence="1" id="KW-0596">Phosphopantetheine</keyword>
<keyword evidence="2" id="KW-0597">Phosphoprotein</keyword>
<protein>
    <submittedName>
        <fullName evidence="6">Acetyl-CoA synthetase-like protein</fullName>
    </submittedName>
</protein>
<dbReference type="Gene3D" id="3.30.559.10">
    <property type="entry name" value="Chloramphenicol acetyltransferase-like domain"/>
    <property type="match status" value="2"/>
</dbReference>
<dbReference type="Gene3D" id="3.30.559.30">
    <property type="entry name" value="Nonribosomal peptide synthetase, condensation domain"/>
    <property type="match status" value="2"/>
</dbReference>
<dbReference type="Pfam" id="PF00550">
    <property type="entry name" value="PP-binding"/>
    <property type="match status" value="2"/>
</dbReference>
<dbReference type="GO" id="GO:0031177">
    <property type="term" value="F:phosphopantetheine binding"/>
    <property type="evidence" value="ECO:0007669"/>
    <property type="project" value="TreeGrafter"/>
</dbReference>
<dbReference type="InterPro" id="IPR000873">
    <property type="entry name" value="AMP-dep_synth/lig_dom"/>
</dbReference>
<evidence type="ECO:0000313" key="7">
    <source>
        <dbReference type="Proteomes" id="UP000799778"/>
    </source>
</evidence>
<sequence length="1669" mass="184632">MMSKSHVDSVSSTIANAISTVLGLEPSEINFVAPNSTFVKLGGDSLTAILIAAECQKNGISISASVFLRASSLEESIAKAEISAQLLDIDLNTPFTPTPNSLLPSQGLPPCSTAFSSHSSTDCDGLSSLSSSYDHIATSDLQASNTLSSYNEQKIMTATDLLGRINATEWTEMQLLLLRETSIDQKRNIVTVHDLYTGESDPQHVCNIWMNTIWAEPIFQDFVTELCIPPHQLLLQKIIHVESEDGFQEELRNAFLVDSALSKLTVVRLNLSSVAVVWRVHHSFIDGFSARLLHDKIRRNLLSGRVSVSPGPSFKETVRALGRLREERREATRRFWENERAKFPSAVGELCLNPQRDQDESTSQGVINLIIPEAQLAAARARTGLTSTIYFAAAWALTLGKFMDTDQVCFGMTFSGRDLPILGAFDVVGPLINILPLSVQMPVEGERETSVRAFLLGIQDRILELNDIQYSDTTDGFDRKFTSIMATQFEELEGSDEFPIGVSGRPDVQSGIALNLIIHGQNCLRVLYSTSKYSEEDMHNVWSVFQNAMSCFLQDDDEQPLASAMRQGLMPLKMEQTIRRWSNCESLEALDESKGDDLVTLFESVVARQPTAVAVTRGQGQDISYDEFDQCSSVVARELTWVKLNEPVCVYADRSVDWLVAILGVLKAGGVYTPLDPSAPASVRHANFVQSGARAIIFPSKACISPDVLPVGCRTLFVDTALEKNRIESRQDRLTPSPPRRRIARPDDLAYICFTSGSTGQPKAVQCTHKALVAFQRDYIVRLCARKGTVVAQVMSPVFDGSIHEIFSTLTYGATLRLGSIDAQDNPFAHLQDCDSAIFTPSIASALDANQYPRLRNVYLVGEAVPQSVSDAWTKDHTVYNMYGPTEATCGATIKQLATSRAVTLGQANPSSRVYILDRNQWLLPPGAVGEMYLAGIQVSEGYINLPLENASRFFYDSVLPEAEQKMYKTGDFAYWDSMTGEICIIGRKDRQIKLRGFRLDLDDLEAQITNAIPSCRGAAVFRREDYLVAAYAMSPTSIYVYNESEVKTLIRDAIPPYANPRRILPFRELPLTKGGKLDYKKLEEIDKSNALKPQPLQKSITGTELMIVRAVRDLMKLDPSIPIDRDSDLLALGAHSIVQLQLASRLSSLIQRKFTVKHVFDNPVISHLASSVDEVVKGQVVVDQDGWEKPACFGRSKAASTFEVNDVSPIESVWFAKYQQNLGTSAFNVSHVSKLDDEFDQHDALVSAWTAVLKRHAILRCRFRPSMAAHEGVERFYAAQPPKALYVDSFDVRVAINSEFSLDSEHPIRVIISKSHMLVCLSHIICDYSTLNRLLEEFLAAYYHEDGAGALLLASQKCYQDTMWGNVAIDLNTARFWRSYLSEIDYSRLPPYMKKARASYHGASRMFQLSNNSAHNLETVSRSLHLTKHQIALAIVSLILQTDSSTKQDLILGGPYIGRQEGDMSTIGLFLQPLPIRVSRQSKLGEALGDAPVRNFLLTVQDSARSALSHGIEWASLLHLLSLSDDNNLRSATTTPSPNHPLVDAMVTFHERSVTGKASLLTDGVIAGVEPLVTWAEGAKFGIMFEFSAVRSSVLTLRIEYDTLVFSADEVMAMTTRINTALEGLCESIASSTKVRDLEDRLLHASDLVHNRNEIKGVKFGSPLASLS</sequence>
<evidence type="ECO:0000256" key="3">
    <source>
        <dbReference type="ARBA" id="ARBA00022598"/>
    </source>
</evidence>
<dbReference type="GO" id="GO:0005737">
    <property type="term" value="C:cytoplasm"/>
    <property type="evidence" value="ECO:0007669"/>
    <property type="project" value="TreeGrafter"/>
</dbReference>
<dbReference type="InterPro" id="IPR009081">
    <property type="entry name" value="PP-bd_ACP"/>
</dbReference>
<dbReference type="OrthoDB" id="416786at2759"/>
<dbReference type="InterPro" id="IPR006162">
    <property type="entry name" value="Ppantetheine_attach_site"/>
</dbReference>
<organism evidence="6 7">
    <name type="scientific">Aaosphaeria arxii CBS 175.79</name>
    <dbReference type="NCBI Taxonomy" id="1450172"/>
    <lineage>
        <taxon>Eukaryota</taxon>
        <taxon>Fungi</taxon>
        <taxon>Dikarya</taxon>
        <taxon>Ascomycota</taxon>
        <taxon>Pezizomycotina</taxon>
        <taxon>Dothideomycetes</taxon>
        <taxon>Pleosporomycetidae</taxon>
        <taxon>Pleosporales</taxon>
        <taxon>Pleosporales incertae sedis</taxon>
        <taxon>Aaosphaeria</taxon>
    </lineage>
</organism>
<dbReference type="PROSITE" id="PS50075">
    <property type="entry name" value="CARRIER"/>
    <property type="match status" value="2"/>
</dbReference>
<dbReference type="InterPro" id="IPR036736">
    <property type="entry name" value="ACP-like_sf"/>
</dbReference>
<evidence type="ECO:0000313" key="6">
    <source>
        <dbReference type="EMBL" id="KAF2015070.1"/>
    </source>
</evidence>
<keyword evidence="3" id="KW-0436">Ligase</keyword>
<accession>A0A6A5XQQ5</accession>